<dbReference type="EMBL" id="JTDY01002642">
    <property type="protein sequence ID" value="KOB71028.1"/>
    <property type="molecule type" value="Genomic_DNA"/>
</dbReference>
<dbReference type="Pfam" id="PF02944">
    <property type="entry name" value="BESS"/>
    <property type="match status" value="1"/>
</dbReference>
<protein>
    <recommendedName>
        <fullName evidence="3">BESS domain-containing protein</fullName>
    </recommendedName>
</protein>
<evidence type="ECO:0000259" key="3">
    <source>
        <dbReference type="PROSITE" id="PS51031"/>
    </source>
</evidence>
<dbReference type="GO" id="GO:0003677">
    <property type="term" value="F:DNA binding"/>
    <property type="evidence" value="ECO:0007669"/>
    <property type="project" value="InterPro"/>
</dbReference>
<accession>A0A0L7L683</accession>
<feature type="domain" description="BESS" evidence="3">
    <location>
        <begin position="106"/>
        <end position="145"/>
    </location>
</feature>
<comment type="caution">
    <text evidence="4">The sequence shown here is derived from an EMBL/GenBank/DDBJ whole genome shotgun (WGS) entry which is preliminary data.</text>
</comment>
<proteinExistence type="predicted"/>
<dbReference type="PROSITE" id="PS51031">
    <property type="entry name" value="BESS"/>
    <property type="match status" value="1"/>
</dbReference>
<sequence>MYRQGKKPRVSQDKYESYSELSNSPQHPPPEDIPRIKAEVMDKPLDLKTKPDPERLEEIERRTEPPRTETLRPEKVDKCIQTVEKSKPLEIKIDANSMSILPEDHFDDDKLFMNSLIPCFKKMNDDTRLLCRIEVLKIIRYALQGNTCFEAHNTAEDSFFKDRMNGTMKEELVEQTQKSDSVSTLSMTTRSADGSRPIRKRRVCIKPKLP</sequence>
<dbReference type="Proteomes" id="UP000037510">
    <property type="component" value="Unassembled WGS sequence"/>
</dbReference>
<evidence type="ECO:0000256" key="2">
    <source>
        <dbReference type="SAM" id="MobiDB-lite"/>
    </source>
</evidence>
<gene>
    <name evidence="4" type="ORF">OBRU01_12506</name>
</gene>
<feature type="region of interest" description="Disordered" evidence="2">
    <location>
        <begin position="175"/>
        <end position="196"/>
    </location>
</feature>
<dbReference type="InterPro" id="IPR004210">
    <property type="entry name" value="BESS_motif"/>
</dbReference>
<organism evidence="4 5">
    <name type="scientific">Operophtera brumata</name>
    <name type="common">Winter moth</name>
    <name type="synonym">Phalaena brumata</name>
    <dbReference type="NCBI Taxonomy" id="104452"/>
    <lineage>
        <taxon>Eukaryota</taxon>
        <taxon>Metazoa</taxon>
        <taxon>Ecdysozoa</taxon>
        <taxon>Arthropoda</taxon>
        <taxon>Hexapoda</taxon>
        <taxon>Insecta</taxon>
        <taxon>Pterygota</taxon>
        <taxon>Neoptera</taxon>
        <taxon>Endopterygota</taxon>
        <taxon>Lepidoptera</taxon>
        <taxon>Glossata</taxon>
        <taxon>Ditrysia</taxon>
        <taxon>Geometroidea</taxon>
        <taxon>Geometridae</taxon>
        <taxon>Larentiinae</taxon>
        <taxon>Operophtera</taxon>
    </lineage>
</organism>
<feature type="region of interest" description="Disordered" evidence="2">
    <location>
        <begin position="1"/>
        <end position="71"/>
    </location>
</feature>
<evidence type="ECO:0000256" key="1">
    <source>
        <dbReference type="PROSITE-ProRule" id="PRU00371"/>
    </source>
</evidence>
<evidence type="ECO:0000313" key="5">
    <source>
        <dbReference type="Proteomes" id="UP000037510"/>
    </source>
</evidence>
<dbReference type="GO" id="GO:0005634">
    <property type="term" value="C:nucleus"/>
    <property type="evidence" value="ECO:0007669"/>
    <property type="project" value="UniProtKB-SubCell"/>
</dbReference>
<reference evidence="4 5" key="1">
    <citation type="journal article" date="2015" name="Genome Biol. Evol.">
        <title>The genome of winter moth (Operophtera brumata) provides a genomic perspective on sexual dimorphism and phenology.</title>
        <authorList>
            <person name="Derks M.F."/>
            <person name="Smit S."/>
            <person name="Salis L."/>
            <person name="Schijlen E."/>
            <person name="Bossers A."/>
            <person name="Mateman C."/>
            <person name="Pijl A.S."/>
            <person name="de Ridder D."/>
            <person name="Groenen M.A."/>
            <person name="Visser M.E."/>
            <person name="Megens H.J."/>
        </authorList>
    </citation>
    <scope>NUCLEOTIDE SEQUENCE [LARGE SCALE GENOMIC DNA]</scope>
    <source>
        <strain evidence="4">WM2013NL</strain>
        <tissue evidence="4">Head and thorax</tissue>
    </source>
</reference>
<keyword evidence="1" id="KW-0539">Nucleus</keyword>
<evidence type="ECO:0000313" key="4">
    <source>
        <dbReference type="EMBL" id="KOB71028.1"/>
    </source>
</evidence>
<feature type="compositionally biased region" description="Basic and acidic residues" evidence="2">
    <location>
        <begin position="29"/>
        <end position="71"/>
    </location>
</feature>
<feature type="compositionally biased region" description="Polar residues" evidence="2">
    <location>
        <begin position="175"/>
        <end position="192"/>
    </location>
</feature>
<comment type="subcellular location">
    <subcellularLocation>
        <location evidence="1">Nucleus</location>
    </subcellularLocation>
</comment>
<name>A0A0L7L683_OPEBR</name>
<dbReference type="AlphaFoldDB" id="A0A0L7L683"/>
<keyword evidence="5" id="KW-1185">Reference proteome</keyword>